<feature type="domain" description="Methyltransferase" evidence="1">
    <location>
        <begin position="3"/>
        <end position="92"/>
    </location>
</feature>
<dbReference type="Gene3D" id="3.40.50.150">
    <property type="entry name" value="Vaccinia Virus protein VP39"/>
    <property type="match status" value="1"/>
</dbReference>
<reference evidence="2" key="1">
    <citation type="journal article" date="2014" name="Int. J. Syst. Evol. Microbiol.">
        <title>Complete genome sequence of Corynebacterium casei LMG S-19264T (=DSM 44701T), isolated from a smear-ripened cheese.</title>
        <authorList>
            <consortium name="US DOE Joint Genome Institute (JGI-PGF)"/>
            <person name="Walter F."/>
            <person name="Albersmeier A."/>
            <person name="Kalinowski J."/>
            <person name="Ruckert C."/>
        </authorList>
    </citation>
    <scope>NUCLEOTIDE SEQUENCE</scope>
    <source>
        <strain evidence="2">JCM 31311</strain>
    </source>
</reference>
<evidence type="ECO:0000313" key="3">
    <source>
        <dbReference type="Proteomes" id="UP000603865"/>
    </source>
</evidence>
<keyword evidence="3" id="KW-1185">Reference proteome</keyword>
<dbReference type="AlphaFoldDB" id="A0A918BX27"/>
<protein>
    <recommendedName>
        <fullName evidence="1">Methyltransferase domain-containing protein</fullName>
    </recommendedName>
</protein>
<reference evidence="2" key="2">
    <citation type="submission" date="2020-09" db="EMBL/GenBank/DDBJ databases">
        <authorList>
            <person name="Sun Q."/>
            <person name="Ohkuma M."/>
        </authorList>
    </citation>
    <scope>NUCLEOTIDE SEQUENCE</scope>
    <source>
        <strain evidence="2">JCM 31311</strain>
    </source>
</reference>
<comment type="caution">
    <text evidence="2">The sequence shown here is derived from an EMBL/GenBank/DDBJ whole genome shotgun (WGS) entry which is preliminary data.</text>
</comment>
<evidence type="ECO:0000313" key="2">
    <source>
        <dbReference type="EMBL" id="GGQ95185.1"/>
    </source>
</evidence>
<dbReference type="Pfam" id="PF13847">
    <property type="entry name" value="Methyltransf_31"/>
    <property type="match status" value="1"/>
</dbReference>
<accession>A0A918BX27</accession>
<dbReference type="CDD" id="cd02440">
    <property type="entry name" value="AdoMet_MTases"/>
    <property type="match status" value="1"/>
</dbReference>
<gene>
    <name evidence="2" type="ORF">GCM10008957_04410</name>
</gene>
<organism evidence="2 3">
    <name type="scientific">Deinococcus ruber</name>
    <dbReference type="NCBI Taxonomy" id="1848197"/>
    <lineage>
        <taxon>Bacteria</taxon>
        <taxon>Thermotogati</taxon>
        <taxon>Deinococcota</taxon>
        <taxon>Deinococci</taxon>
        <taxon>Deinococcales</taxon>
        <taxon>Deinococcaceae</taxon>
        <taxon>Deinococcus</taxon>
    </lineage>
</organism>
<dbReference type="Proteomes" id="UP000603865">
    <property type="component" value="Unassembled WGS sequence"/>
</dbReference>
<name>A0A918BX27_9DEIO</name>
<dbReference type="EMBL" id="BMQL01000001">
    <property type="protein sequence ID" value="GGQ95185.1"/>
    <property type="molecule type" value="Genomic_DNA"/>
</dbReference>
<sequence>MVSPGEVIGIDTNVGLIAEALQSHRFPNLTFQCANIYELEHLKELHIGFDVVVAARVLQWLAHPADALEQMISVLKPGGTLFILDYNHIKARLSPTPPTTMLHFRERYLAWRKDAGMDNEIADHLVELMQKKGLADVNSTEHHELTRRGETDFDRRIGLWADVASTRGHQVVADAYLSEQERQTAVDDFRDWMHNDAAEQYFYLLSVMGTKGP</sequence>
<dbReference type="SUPFAM" id="SSF53335">
    <property type="entry name" value="S-adenosyl-L-methionine-dependent methyltransferases"/>
    <property type="match status" value="1"/>
</dbReference>
<dbReference type="InterPro" id="IPR029063">
    <property type="entry name" value="SAM-dependent_MTases_sf"/>
</dbReference>
<proteinExistence type="predicted"/>
<evidence type="ECO:0000259" key="1">
    <source>
        <dbReference type="Pfam" id="PF13847"/>
    </source>
</evidence>
<dbReference type="InterPro" id="IPR025714">
    <property type="entry name" value="Methyltranfer_dom"/>
</dbReference>